<sequence length="540" mass="62808">MKYLVLCIVSFCIFAKHVTCHRYYNDTILPDIASQQLLEFRHQHSRPIGLMTKITGEPTDIRDTVTLNTEIFDNRNFFRLMSHQDRERIPERVVHSKAGGAFGYFEVTHDVSRYTKADVFNEIGKRTPVMARFSTNRQKLGGNDVGRDAKAIALKMYTNEGILDFLTFHIPLFFYKEPMKFSINGHAFRRNPQTTLFDNIMRWDFMTLRPEIITSNLFLMSDLGIPDGYRKTDYFPLHAYEIYNKHGERFFVKFNFRTEIGLYNLTNAEAMAIGAEDPDYFNRDLYNAIAAKKYPSWRLEMDILTKEDVQRVDFDPFDMTRLWRRGTYRTVPIGRLVMNRRVDNHFRDIEQAAFSPDNLVPGITGPVDIVFRSRKIFYPDAQNYRLGVNHANIAVNAPLYEKTYSRDGVAPVLDNMKDAPNYFPNSFNGPLPYVDEARPKDLTIVLHSNAIDLQPASEFYNEIVESDAHRQRIAENVASSLMSVVDDVEKRALLLLTLIDVDLGRRVSISLKKMKMVSSEEKRDRLTQCFAHPSQHYHYY</sequence>
<dbReference type="OrthoDB" id="10259368at2759"/>
<feature type="chain" id="PRO_5035880058" description="Catalase core domain-containing protein" evidence="8">
    <location>
        <begin position="21"/>
        <end position="540"/>
    </location>
</feature>
<evidence type="ECO:0000256" key="2">
    <source>
        <dbReference type="ARBA" id="ARBA00022559"/>
    </source>
</evidence>
<dbReference type="GO" id="GO:0004096">
    <property type="term" value="F:catalase activity"/>
    <property type="evidence" value="ECO:0007669"/>
    <property type="project" value="InterPro"/>
</dbReference>
<dbReference type="PANTHER" id="PTHR11465:SF9">
    <property type="entry name" value="CATALASE"/>
    <property type="match status" value="1"/>
</dbReference>
<dbReference type="PIRSF" id="PIRSF038928">
    <property type="entry name" value="Catalase_clade1-3"/>
    <property type="match status" value="1"/>
</dbReference>
<name>A0A8S1AXK8_ARCPL</name>
<dbReference type="GO" id="GO:0046872">
    <property type="term" value="F:metal ion binding"/>
    <property type="evidence" value="ECO:0007669"/>
    <property type="project" value="UniProtKB-KW"/>
</dbReference>
<dbReference type="PRINTS" id="PR00067">
    <property type="entry name" value="CATALASE"/>
</dbReference>
<gene>
    <name evidence="10" type="ORF">APLA_LOCUS14779</name>
</gene>
<evidence type="ECO:0000256" key="4">
    <source>
        <dbReference type="ARBA" id="ARBA00022723"/>
    </source>
</evidence>
<dbReference type="PROSITE" id="PS51402">
    <property type="entry name" value="CATALASE_3"/>
    <property type="match status" value="1"/>
</dbReference>
<dbReference type="SUPFAM" id="SSF56634">
    <property type="entry name" value="Heme-dependent catalase-like"/>
    <property type="match status" value="1"/>
</dbReference>
<evidence type="ECO:0000256" key="1">
    <source>
        <dbReference type="ARBA" id="ARBA00005329"/>
    </source>
</evidence>
<dbReference type="Proteomes" id="UP000494256">
    <property type="component" value="Unassembled WGS sequence"/>
</dbReference>
<protein>
    <recommendedName>
        <fullName evidence="9">Catalase core domain-containing protein</fullName>
    </recommendedName>
</protein>
<dbReference type="InterPro" id="IPR018028">
    <property type="entry name" value="Catalase"/>
</dbReference>
<dbReference type="SMART" id="SM01060">
    <property type="entry name" value="Catalase"/>
    <property type="match status" value="1"/>
</dbReference>
<accession>A0A8S1AXK8</accession>
<keyword evidence="4 7" id="KW-0479">Metal-binding</keyword>
<reference evidence="10 11" key="1">
    <citation type="submission" date="2020-04" db="EMBL/GenBank/DDBJ databases">
        <authorList>
            <person name="Wallbank WR R."/>
            <person name="Pardo Diaz C."/>
            <person name="Kozak K."/>
            <person name="Martin S."/>
            <person name="Jiggins C."/>
            <person name="Moest M."/>
            <person name="Warren A I."/>
            <person name="Byers J.R.P. K."/>
            <person name="Montejo-Kovacevich G."/>
            <person name="Yen C E."/>
        </authorList>
    </citation>
    <scope>NUCLEOTIDE SEQUENCE [LARGE SCALE GENOMIC DNA]</scope>
</reference>
<dbReference type="Pfam" id="PF00199">
    <property type="entry name" value="Catalase"/>
    <property type="match status" value="1"/>
</dbReference>
<proteinExistence type="inferred from homology"/>
<dbReference type="GO" id="GO:0042744">
    <property type="term" value="P:hydrogen peroxide catabolic process"/>
    <property type="evidence" value="ECO:0007669"/>
    <property type="project" value="TreeGrafter"/>
</dbReference>
<evidence type="ECO:0000256" key="5">
    <source>
        <dbReference type="ARBA" id="ARBA00023002"/>
    </source>
</evidence>
<comment type="similarity">
    <text evidence="1">Belongs to the catalase family.</text>
</comment>
<feature type="binding site" description="axial binding residue" evidence="7">
    <location>
        <position position="378"/>
    </location>
    <ligand>
        <name>heme</name>
        <dbReference type="ChEBI" id="CHEBI:30413"/>
    </ligand>
    <ligandPart>
        <name>Fe</name>
        <dbReference type="ChEBI" id="CHEBI:18248"/>
    </ligandPart>
</feature>
<evidence type="ECO:0000259" key="9">
    <source>
        <dbReference type="SMART" id="SM01060"/>
    </source>
</evidence>
<comment type="caution">
    <text evidence="10">The sequence shown here is derived from an EMBL/GenBank/DDBJ whole genome shotgun (WGS) entry which is preliminary data.</text>
</comment>
<evidence type="ECO:0000313" key="11">
    <source>
        <dbReference type="Proteomes" id="UP000494256"/>
    </source>
</evidence>
<dbReference type="GO" id="GO:0005739">
    <property type="term" value="C:mitochondrion"/>
    <property type="evidence" value="ECO:0007669"/>
    <property type="project" value="TreeGrafter"/>
</dbReference>
<keyword evidence="8" id="KW-0732">Signal</keyword>
<dbReference type="InterPro" id="IPR020835">
    <property type="entry name" value="Catalase_sf"/>
</dbReference>
<dbReference type="InterPro" id="IPR011614">
    <property type="entry name" value="Catalase_core"/>
</dbReference>
<feature type="signal peptide" evidence="8">
    <location>
        <begin position="1"/>
        <end position="20"/>
    </location>
</feature>
<evidence type="ECO:0000256" key="3">
    <source>
        <dbReference type="ARBA" id="ARBA00022617"/>
    </source>
</evidence>
<dbReference type="InterPro" id="IPR024711">
    <property type="entry name" value="Catalase_clade1/3"/>
</dbReference>
<dbReference type="GO" id="GO:0020037">
    <property type="term" value="F:heme binding"/>
    <property type="evidence" value="ECO:0007669"/>
    <property type="project" value="InterPro"/>
</dbReference>
<evidence type="ECO:0000256" key="7">
    <source>
        <dbReference type="PIRSR" id="PIRSR038928-2"/>
    </source>
</evidence>
<keyword evidence="3 7" id="KW-0349">Heme</keyword>
<keyword evidence="2" id="KW-0575">Peroxidase</keyword>
<evidence type="ECO:0000256" key="6">
    <source>
        <dbReference type="ARBA" id="ARBA00023004"/>
    </source>
</evidence>
<organism evidence="10 11">
    <name type="scientific">Arctia plantaginis</name>
    <name type="common">Wood tiger moth</name>
    <name type="synonym">Phalaena plantaginis</name>
    <dbReference type="NCBI Taxonomy" id="874455"/>
    <lineage>
        <taxon>Eukaryota</taxon>
        <taxon>Metazoa</taxon>
        <taxon>Ecdysozoa</taxon>
        <taxon>Arthropoda</taxon>
        <taxon>Hexapoda</taxon>
        <taxon>Insecta</taxon>
        <taxon>Pterygota</taxon>
        <taxon>Neoptera</taxon>
        <taxon>Endopterygota</taxon>
        <taxon>Lepidoptera</taxon>
        <taxon>Glossata</taxon>
        <taxon>Ditrysia</taxon>
        <taxon>Noctuoidea</taxon>
        <taxon>Erebidae</taxon>
        <taxon>Arctiinae</taxon>
        <taxon>Arctia</taxon>
    </lineage>
</organism>
<comment type="cofactor">
    <cofactor evidence="7">
        <name>heme</name>
        <dbReference type="ChEBI" id="CHEBI:30413"/>
    </cofactor>
</comment>
<feature type="domain" description="Catalase core" evidence="9">
    <location>
        <begin position="52"/>
        <end position="431"/>
    </location>
</feature>
<dbReference type="AlphaFoldDB" id="A0A8S1AXK8"/>
<dbReference type="GO" id="GO:0005777">
    <property type="term" value="C:peroxisome"/>
    <property type="evidence" value="ECO:0007669"/>
    <property type="project" value="TreeGrafter"/>
</dbReference>
<keyword evidence="6 7" id="KW-0408">Iron</keyword>
<evidence type="ECO:0000256" key="8">
    <source>
        <dbReference type="SAM" id="SignalP"/>
    </source>
</evidence>
<evidence type="ECO:0000313" key="10">
    <source>
        <dbReference type="EMBL" id="CAB3254522.1"/>
    </source>
</evidence>
<keyword evidence="5" id="KW-0560">Oxidoreductase</keyword>
<dbReference type="EMBL" id="CADEBD010000422">
    <property type="protein sequence ID" value="CAB3254522.1"/>
    <property type="molecule type" value="Genomic_DNA"/>
</dbReference>
<dbReference type="PANTHER" id="PTHR11465">
    <property type="entry name" value="CATALASE"/>
    <property type="match status" value="1"/>
</dbReference>
<dbReference type="Gene3D" id="2.40.180.10">
    <property type="entry name" value="Catalase core domain"/>
    <property type="match status" value="1"/>
</dbReference>
<dbReference type="GO" id="GO:0042542">
    <property type="term" value="P:response to hydrogen peroxide"/>
    <property type="evidence" value="ECO:0007669"/>
    <property type="project" value="TreeGrafter"/>
</dbReference>